<dbReference type="Proteomes" id="UP000317909">
    <property type="component" value="Chromosome"/>
</dbReference>
<gene>
    <name evidence="1" type="primary">yihX</name>
    <name evidence="1" type="ORF">I41_50300</name>
</gene>
<dbReference type="SFLD" id="SFLDG01129">
    <property type="entry name" value="C1.5:_HAD__Beta-PGM__Phosphata"/>
    <property type="match status" value="1"/>
</dbReference>
<protein>
    <submittedName>
        <fullName evidence="1">Alpha-D-glucose-1-phosphate phosphatase YihX</fullName>
        <ecNumber evidence="1">3.1.3.-</ecNumber>
    </submittedName>
</protein>
<dbReference type="SFLD" id="SFLDS00003">
    <property type="entry name" value="Haloacid_Dehalogenase"/>
    <property type="match status" value="1"/>
</dbReference>
<dbReference type="SUPFAM" id="SSF56784">
    <property type="entry name" value="HAD-like"/>
    <property type="match status" value="1"/>
</dbReference>
<proteinExistence type="predicted"/>
<dbReference type="InterPro" id="IPR023198">
    <property type="entry name" value="PGP-like_dom2"/>
</dbReference>
<dbReference type="PANTHER" id="PTHR43611">
    <property type="entry name" value="ALPHA-D-GLUCOSE 1-PHOSPHATE PHOSPHATASE"/>
    <property type="match status" value="1"/>
</dbReference>
<keyword evidence="2" id="KW-1185">Reference proteome</keyword>
<dbReference type="InterPro" id="IPR006439">
    <property type="entry name" value="HAD-SF_hydro_IA"/>
</dbReference>
<dbReference type="PANTHER" id="PTHR43611:SF3">
    <property type="entry name" value="FLAVIN MONONUCLEOTIDE HYDROLASE 1, CHLOROPLATIC"/>
    <property type="match status" value="1"/>
</dbReference>
<dbReference type="NCBIfam" id="TIGR01509">
    <property type="entry name" value="HAD-SF-IA-v3"/>
    <property type="match status" value="1"/>
</dbReference>
<dbReference type="CDD" id="cd02603">
    <property type="entry name" value="HAD_sEH-N_like"/>
    <property type="match status" value="1"/>
</dbReference>
<dbReference type="InterPro" id="IPR023214">
    <property type="entry name" value="HAD_sf"/>
</dbReference>
<dbReference type="Pfam" id="PF00702">
    <property type="entry name" value="Hydrolase"/>
    <property type="match status" value="1"/>
</dbReference>
<dbReference type="AlphaFoldDB" id="A0A517U5A5"/>
<dbReference type="Gene3D" id="3.40.50.1000">
    <property type="entry name" value="HAD superfamily/HAD-like"/>
    <property type="match status" value="1"/>
</dbReference>
<dbReference type="OrthoDB" id="9797415at2"/>
<accession>A0A517U5A5</accession>
<keyword evidence="1" id="KW-0378">Hydrolase</keyword>
<evidence type="ECO:0000313" key="2">
    <source>
        <dbReference type="Proteomes" id="UP000317909"/>
    </source>
</evidence>
<dbReference type="EMBL" id="CP036339">
    <property type="protein sequence ID" value="QDT75787.1"/>
    <property type="molecule type" value="Genomic_DNA"/>
</dbReference>
<name>A0A517U5A5_9BACT</name>
<dbReference type="GO" id="GO:0016787">
    <property type="term" value="F:hydrolase activity"/>
    <property type="evidence" value="ECO:0007669"/>
    <property type="project" value="UniProtKB-KW"/>
</dbReference>
<reference evidence="1 2" key="1">
    <citation type="submission" date="2019-02" db="EMBL/GenBank/DDBJ databases">
        <title>Deep-cultivation of Planctomycetes and their phenomic and genomic characterization uncovers novel biology.</title>
        <authorList>
            <person name="Wiegand S."/>
            <person name="Jogler M."/>
            <person name="Boedeker C."/>
            <person name="Pinto D."/>
            <person name="Vollmers J."/>
            <person name="Rivas-Marin E."/>
            <person name="Kohn T."/>
            <person name="Peeters S.H."/>
            <person name="Heuer A."/>
            <person name="Rast P."/>
            <person name="Oberbeckmann S."/>
            <person name="Bunk B."/>
            <person name="Jeske O."/>
            <person name="Meyerdierks A."/>
            <person name="Storesund J.E."/>
            <person name="Kallscheuer N."/>
            <person name="Luecker S."/>
            <person name="Lage O.M."/>
            <person name="Pohl T."/>
            <person name="Merkel B.J."/>
            <person name="Hornburger P."/>
            <person name="Mueller R.-W."/>
            <person name="Bruemmer F."/>
            <person name="Labrenz M."/>
            <person name="Spormann A.M."/>
            <person name="Op den Camp H."/>
            <person name="Overmann J."/>
            <person name="Amann R."/>
            <person name="Jetten M.S.M."/>
            <person name="Mascher T."/>
            <person name="Medema M.H."/>
            <person name="Devos D.P."/>
            <person name="Kaster A.-K."/>
            <person name="Ovreas L."/>
            <person name="Rohde M."/>
            <person name="Galperin M.Y."/>
            <person name="Jogler C."/>
        </authorList>
    </citation>
    <scope>NUCLEOTIDE SEQUENCE [LARGE SCALE GENOMIC DNA]</scope>
    <source>
        <strain evidence="1 2">I41</strain>
    </source>
</reference>
<sequence length="210" mass="23374">MSAQPVFCYFDLGNVLLSFSHDRMCKQMAEVAGVSAELVRHALFETAGSTRSVQWRFERGDLNVLAVYDHFCETLGVEPNRDELFAAGRDIFEVIEESVAIVEQLAAAGHRLGIMSNTNTLDWEFVTSGRYPFLNNAFEQYVLSFEVRSMKPEPAIYAHAVKLAGAEPGQVFFTDDRQENVDGALAVGLDATLFTTPAKLREDLIMRGVL</sequence>
<dbReference type="RefSeq" id="WP_145435566.1">
    <property type="nucleotide sequence ID" value="NZ_CP036339.1"/>
</dbReference>
<evidence type="ECO:0000313" key="1">
    <source>
        <dbReference type="EMBL" id="QDT75787.1"/>
    </source>
</evidence>
<dbReference type="EC" id="3.1.3.-" evidence="1"/>
<organism evidence="1 2">
    <name type="scientific">Lacipirellula limnantheis</name>
    <dbReference type="NCBI Taxonomy" id="2528024"/>
    <lineage>
        <taxon>Bacteria</taxon>
        <taxon>Pseudomonadati</taxon>
        <taxon>Planctomycetota</taxon>
        <taxon>Planctomycetia</taxon>
        <taxon>Pirellulales</taxon>
        <taxon>Lacipirellulaceae</taxon>
        <taxon>Lacipirellula</taxon>
    </lineage>
</organism>
<dbReference type="Gene3D" id="1.10.150.240">
    <property type="entry name" value="Putative phosphatase, domain 2"/>
    <property type="match status" value="1"/>
</dbReference>
<dbReference type="KEGG" id="llh:I41_50300"/>
<dbReference type="InterPro" id="IPR036412">
    <property type="entry name" value="HAD-like_sf"/>
</dbReference>